<keyword evidence="2" id="KW-0560">Oxidoreductase</keyword>
<dbReference type="Pfam" id="PF00106">
    <property type="entry name" value="adh_short"/>
    <property type="match status" value="1"/>
</dbReference>
<dbReference type="PANTHER" id="PTHR43115">
    <property type="entry name" value="DEHYDROGENASE/REDUCTASE SDR FAMILY MEMBER 11"/>
    <property type="match status" value="1"/>
</dbReference>
<sequence length="250" mass="26841">MMPVKDKVVVITGGSSGMGAATAKLANERGAKVVIGSRNQAKLDEMLKTVAHPENFAVQLTDVTKLTDVQSLVNLAVEKFGQLDVLYNNAGIMPQGMVADAEKLDEWQAILNTNIMGVLNGISAATPIMRKQGHGLIMATDSVAGHVVYPGSAVYNGSKYAVRAIMEGLRQEEHQNGIKTGIVSPGAVDTNLYSTVHDEKIRKQMLEGNSANKNGWLKSEDIAEIAVFMMSQPENVDINEVLVRPTGQPI</sequence>
<evidence type="ECO:0000313" key="5">
    <source>
        <dbReference type="Proteomes" id="UP001056164"/>
    </source>
</evidence>
<dbReference type="PROSITE" id="PS00061">
    <property type="entry name" value="ADH_SHORT"/>
    <property type="match status" value="1"/>
</dbReference>
<dbReference type="PANTHER" id="PTHR43115:SF4">
    <property type="entry name" value="DEHYDROGENASE_REDUCTASE SDR FAMILY MEMBER 11"/>
    <property type="match status" value="1"/>
</dbReference>
<dbReference type="InterPro" id="IPR020904">
    <property type="entry name" value="Sc_DH/Rdtase_CS"/>
</dbReference>
<dbReference type="InterPro" id="IPR036291">
    <property type="entry name" value="NAD(P)-bd_dom_sf"/>
</dbReference>
<dbReference type="InterPro" id="IPR002347">
    <property type="entry name" value="SDR_fam"/>
</dbReference>
<name>A0ABY5C0L8_9LACO</name>
<evidence type="ECO:0000313" key="4">
    <source>
        <dbReference type="EMBL" id="USS91393.1"/>
    </source>
</evidence>
<comment type="similarity">
    <text evidence="1 3">Belongs to the short-chain dehydrogenases/reductases (SDR) family.</text>
</comment>
<dbReference type="SUPFAM" id="SSF51735">
    <property type="entry name" value="NAD(P)-binding Rossmann-fold domains"/>
    <property type="match status" value="1"/>
</dbReference>
<dbReference type="Proteomes" id="UP001056164">
    <property type="component" value="Chromosome"/>
</dbReference>
<reference evidence="4" key="1">
    <citation type="submission" date="2022-05" db="EMBL/GenBank/DDBJ databases">
        <authorList>
            <person name="Oliphant S.A."/>
            <person name="Watson-Haigh N.S."/>
            <person name="Sumby K.M."/>
            <person name="Gardner J.M."/>
            <person name="Jiranek V."/>
        </authorList>
    </citation>
    <scope>NUCLEOTIDE SEQUENCE</scope>
    <source>
        <strain evidence="4">KI4_A6</strain>
    </source>
</reference>
<evidence type="ECO:0000256" key="3">
    <source>
        <dbReference type="RuleBase" id="RU000363"/>
    </source>
</evidence>
<dbReference type="EMBL" id="CP097121">
    <property type="protein sequence ID" value="USS91393.1"/>
    <property type="molecule type" value="Genomic_DNA"/>
</dbReference>
<evidence type="ECO:0000256" key="1">
    <source>
        <dbReference type="ARBA" id="ARBA00006484"/>
    </source>
</evidence>
<organism evidence="4 5">
    <name type="scientific">Fructilactobacillus carniphilus</name>
    <dbReference type="NCBI Taxonomy" id="2940297"/>
    <lineage>
        <taxon>Bacteria</taxon>
        <taxon>Bacillati</taxon>
        <taxon>Bacillota</taxon>
        <taxon>Bacilli</taxon>
        <taxon>Lactobacillales</taxon>
        <taxon>Lactobacillaceae</taxon>
        <taxon>Fructilactobacillus</taxon>
    </lineage>
</organism>
<gene>
    <name evidence="4" type="ORF">M3M37_07070</name>
</gene>
<dbReference type="PRINTS" id="PR00080">
    <property type="entry name" value="SDRFAMILY"/>
</dbReference>
<evidence type="ECO:0000256" key="2">
    <source>
        <dbReference type="ARBA" id="ARBA00023002"/>
    </source>
</evidence>
<dbReference type="Gene3D" id="3.40.50.720">
    <property type="entry name" value="NAD(P)-binding Rossmann-like Domain"/>
    <property type="match status" value="1"/>
</dbReference>
<keyword evidence="5" id="KW-1185">Reference proteome</keyword>
<proteinExistence type="inferred from homology"/>
<protein>
    <submittedName>
        <fullName evidence="4">SDR family oxidoreductase</fullName>
    </submittedName>
</protein>
<accession>A0ABY5C0L8</accession>
<dbReference type="PRINTS" id="PR00081">
    <property type="entry name" value="GDHRDH"/>
</dbReference>